<dbReference type="EMBL" id="VSSQ01045908">
    <property type="protein sequence ID" value="MPM99838.1"/>
    <property type="molecule type" value="Genomic_DNA"/>
</dbReference>
<protein>
    <submittedName>
        <fullName evidence="1">Uncharacterized protein</fullName>
    </submittedName>
</protein>
<accession>A0A645EFF0</accession>
<sequence>MLEVQAHLAAARVLHRPLEAELRGSLPHHQRLAAAHEQRDGAIAGVDLRSLHIFVDVTHQLIALIQQIVGHTASRHSPADLRVQRRDLAGQAVDHVHIVGHLLLGVVVQLIELTGSQAKARSQLVHACEHHVARSQIRGSTAHIGKRIQHVVDCSAQAIAAARKHFLHLIERLRARRVRCADRAGRCRLTVEQLAEVAQDGRHIGAIADIAIADVLARRGLEGHALARIAGGVDVGNVVPRGLQGDLVGHQGACAHVQKTHDWFSVILLICAARALTPRRLATLALLLPALATVTWATL</sequence>
<comment type="caution">
    <text evidence="1">The sequence shown here is derived from an EMBL/GenBank/DDBJ whole genome shotgun (WGS) entry which is preliminary data.</text>
</comment>
<proteinExistence type="predicted"/>
<reference evidence="1" key="1">
    <citation type="submission" date="2019-08" db="EMBL/GenBank/DDBJ databases">
        <authorList>
            <person name="Kucharzyk K."/>
            <person name="Murdoch R.W."/>
            <person name="Higgins S."/>
            <person name="Loffler F."/>
        </authorList>
    </citation>
    <scope>NUCLEOTIDE SEQUENCE</scope>
</reference>
<evidence type="ECO:0000313" key="1">
    <source>
        <dbReference type="EMBL" id="MPM99838.1"/>
    </source>
</evidence>
<gene>
    <name evidence="1" type="ORF">SDC9_147033</name>
</gene>
<dbReference type="AlphaFoldDB" id="A0A645EFF0"/>
<organism evidence="1">
    <name type="scientific">bioreactor metagenome</name>
    <dbReference type="NCBI Taxonomy" id="1076179"/>
    <lineage>
        <taxon>unclassified sequences</taxon>
        <taxon>metagenomes</taxon>
        <taxon>ecological metagenomes</taxon>
    </lineage>
</organism>
<name>A0A645EFF0_9ZZZZ</name>